<evidence type="ECO:0000313" key="2">
    <source>
        <dbReference type="EMBL" id="KAH3739150.1"/>
    </source>
</evidence>
<gene>
    <name evidence="2" type="ORF">DPMN_045797</name>
</gene>
<dbReference type="Pfam" id="PF06119">
    <property type="entry name" value="NIDO"/>
    <property type="match status" value="1"/>
</dbReference>
<dbReference type="GO" id="GO:0007160">
    <property type="term" value="P:cell-matrix adhesion"/>
    <property type="evidence" value="ECO:0007669"/>
    <property type="project" value="InterPro"/>
</dbReference>
<evidence type="ECO:0000313" key="3">
    <source>
        <dbReference type="Proteomes" id="UP000828390"/>
    </source>
</evidence>
<accession>A0A9D4HXN7</accession>
<feature type="domain" description="NIDO" evidence="1">
    <location>
        <begin position="2"/>
        <end position="97"/>
    </location>
</feature>
<proteinExistence type="predicted"/>
<organism evidence="2 3">
    <name type="scientific">Dreissena polymorpha</name>
    <name type="common">Zebra mussel</name>
    <name type="synonym">Mytilus polymorpha</name>
    <dbReference type="NCBI Taxonomy" id="45954"/>
    <lineage>
        <taxon>Eukaryota</taxon>
        <taxon>Metazoa</taxon>
        <taxon>Spiralia</taxon>
        <taxon>Lophotrochozoa</taxon>
        <taxon>Mollusca</taxon>
        <taxon>Bivalvia</taxon>
        <taxon>Autobranchia</taxon>
        <taxon>Heteroconchia</taxon>
        <taxon>Euheterodonta</taxon>
        <taxon>Imparidentia</taxon>
        <taxon>Neoheterodontei</taxon>
        <taxon>Myida</taxon>
        <taxon>Dreissenoidea</taxon>
        <taxon>Dreissenidae</taxon>
        <taxon>Dreissena</taxon>
    </lineage>
</organism>
<name>A0A9D4HXN7_DREPO</name>
<evidence type="ECO:0000259" key="1">
    <source>
        <dbReference type="Pfam" id="PF06119"/>
    </source>
</evidence>
<dbReference type="Proteomes" id="UP000828390">
    <property type="component" value="Unassembled WGS sequence"/>
</dbReference>
<reference evidence="2" key="2">
    <citation type="submission" date="2020-11" db="EMBL/GenBank/DDBJ databases">
        <authorList>
            <person name="McCartney M.A."/>
            <person name="Auch B."/>
            <person name="Kono T."/>
            <person name="Mallez S."/>
            <person name="Becker A."/>
            <person name="Gohl D.M."/>
            <person name="Silverstein K.A.T."/>
            <person name="Koren S."/>
            <person name="Bechman K.B."/>
            <person name="Herman A."/>
            <person name="Abrahante J.E."/>
            <person name="Garbe J."/>
        </authorList>
    </citation>
    <scope>NUCLEOTIDE SEQUENCE</scope>
    <source>
        <strain evidence="2">Duluth1</strain>
        <tissue evidence="2">Whole animal</tissue>
    </source>
</reference>
<comment type="caution">
    <text evidence="2">The sequence shown here is derived from an EMBL/GenBank/DDBJ whole genome shotgun (WGS) entry which is preliminary data.</text>
</comment>
<sequence length="133" mass="15348">MNGFISLEFQPLYNEYGGENSSEWKAAIQNQKVIAPLWTNIDSRNITDGGLWIHVFTEKNKTDVSKIQDLVRQYTNHTEFNISVALVATWKHVTVHSPYEPGFELVKIQVFGSLNRFHFRSIAQSINIVYFNV</sequence>
<protein>
    <recommendedName>
        <fullName evidence="1">NIDO domain-containing protein</fullName>
    </recommendedName>
</protein>
<dbReference type="EMBL" id="JAIWYP010000011">
    <property type="protein sequence ID" value="KAH3739150.1"/>
    <property type="molecule type" value="Genomic_DNA"/>
</dbReference>
<keyword evidence="3" id="KW-1185">Reference proteome</keyword>
<dbReference type="InterPro" id="IPR003886">
    <property type="entry name" value="NIDO_dom"/>
</dbReference>
<dbReference type="AlphaFoldDB" id="A0A9D4HXN7"/>
<reference evidence="2" key="1">
    <citation type="journal article" date="2019" name="bioRxiv">
        <title>The Genome of the Zebra Mussel, Dreissena polymorpha: A Resource for Invasive Species Research.</title>
        <authorList>
            <person name="McCartney M.A."/>
            <person name="Auch B."/>
            <person name="Kono T."/>
            <person name="Mallez S."/>
            <person name="Zhang Y."/>
            <person name="Obille A."/>
            <person name="Becker A."/>
            <person name="Abrahante J.E."/>
            <person name="Garbe J."/>
            <person name="Badalamenti J.P."/>
            <person name="Herman A."/>
            <person name="Mangelson H."/>
            <person name="Liachko I."/>
            <person name="Sullivan S."/>
            <person name="Sone E.D."/>
            <person name="Koren S."/>
            <person name="Silverstein K.A.T."/>
            <person name="Beckman K.B."/>
            <person name="Gohl D.M."/>
        </authorList>
    </citation>
    <scope>NUCLEOTIDE SEQUENCE</scope>
    <source>
        <strain evidence="2">Duluth1</strain>
        <tissue evidence="2">Whole animal</tissue>
    </source>
</reference>